<gene>
    <name evidence="2" type="ORF">NVS89_01965</name>
</gene>
<keyword evidence="1" id="KW-0472">Membrane</keyword>
<evidence type="ECO:0000313" key="3">
    <source>
        <dbReference type="Proteomes" id="UP001151088"/>
    </source>
</evidence>
<dbReference type="RefSeq" id="WP_258730794.1">
    <property type="nucleotide sequence ID" value="NZ_JANTHZ010000001.1"/>
</dbReference>
<feature type="transmembrane region" description="Helical" evidence="1">
    <location>
        <begin position="36"/>
        <end position="59"/>
    </location>
</feature>
<keyword evidence="3" id="KW-1185">Reference proteome</keyword>
<protein>
    <submittedName>
        <fullName evidence="2">DUF6111 family protein</fullName>
    </submittedName>
</protein>
<dbReference type="EMBL" id="JANTHZ010000001">
    <property type="protein sequence ID" value="MCS0493847.1"/>
    <property type="molecule type" value="Genomic_DNA"/>
</dbReference>
<name>A0A9X2PDZ5_9HYPH</name>
<dbReference type="Pfam" id="PF19606">
    <property type="entry name" value="DUF6111"/>
    <property type="match status" value="1"/>
</dbReference>
<dbReference type="AlphaFoldDB" id="A0A9X2PDZ5"/>
<accession>A0A9X2PDZ5</accession>
<evidence type="ECO:0000256" key="1">
    <source>
        <dbReference type="SAM" id="Phobius"/>
    </source>
</evidence>
<comment type="caution">
    <text evidence="2">The sequence shown here is derived from an EMBL/GenBank/DDBJ whole genome shotgun (WGS) entry which is preliminary data.</text>
</comment>
<reference evidence="2" key="1">
    <citation type="submission" date="2022-08" db="EMBL/GenBank/DDBJ databases">
        <authorList>
            <person name="Li F."/>
        </authorList>
    </citation>
    <scope>NUCLEOTIDE SEQUENCE</scope>
    <source>
        <strain evidence="2">MQZ15Z-1</strain>
    </source>
</reference>
<dbReference type="InterPro" id="IPR046093">
    <property type="entry name" value="DUF6111"/>
</dbReference>
<dbReference type="Proteomes" id="UP001151088">
    <property type="component" value="Unassembled WGS sequence"/>
</dbReference>
<sequence>MLRVAIINILLFLLPFAAFALYLRFGRRVDSMLEGWSSTALVACTAVAVVLVAASLFLFEAQGRGPTKGAYVPPTWKDGVLTPGHIE</sequence>
<evidence type="ECO:0000313" key="2">
    <source>
        <dbReference type="EMBL" id="MCS0493847.1"/>
    </source>
</evidence>
<proteinExistence type="predicted"/>
<keyword evidence="1" id="KW-0812">Transmembrane</keyword>
<keyword evidence="1" id="KW-1133">Transmembrane helix</keyword>
<organism evidence="2 3">
    <name type="scientific">Ancylobacter mangrovi</name>
    <dbReference type="NCBI Taxonomy" id="2972472"/>
    <lineage>
        <taxon>Bacteria</taxon>
        <taxon>Pseudomonadati</taxon>
        <taxon>Pseudomonadota</taxon>
        <taxon>Alphaproteobacteria</taxon>
        <taxon>Hyphomicrobiales</taxon>
        <taxon>Xanthobacteraceae</taxon>
        <taxon>Ancylobacter</taxon>
    </lineage>
</organism>